<dbReference type="PANTHER" id="PTHR46875">
    <property type="entry name" value="TUMOR NECROSIS FACTOR RECEPTOR SUPERFAMILY MEMBER 5"/>
    <property type="match status" value="1"/>
</dbReference>
<dbReference type="SUPFAM" id="SSF57586">
    <property type="entry name" value="TNF receptor-like"/>
    <property type="match status" value="2"/>
</dbReference>
<dbReference type="Gene3D" id="2.10.50.10">
    <property type="entry name" value="Tumor Necrosis Factor Receptor, subunit A, domain 2"/>
    <property type="match status" value="2"/>
</dbReference>
<dbReference type="GO" id="GO:0002768">
    <property type="term" value="P:immune response-regulating cell surface receptor signaling pathway"/>
    <property type="evidence" value="ECO:0007669"/>
    <property type="project" value="TreeGrafter"/>
</dbReference>
<evidence type="ECO:0000313" key="5">
    <source>
        <dbReference type="Proteomes" id="UP000264820"/>
    </source>
</evidence>
<dbReference type="GO" id="GO:0006955">
    <property type="term" value="P:immune response"/>
    <property type="evidence" value="ECO:0007669"/>
    <property type="project" value="InterPro"/>
</dbReference>
<dbReference type="GO" id="GO:0004888">
    <property type="term" value="F:transmembrane signaling receptor activity"/>
    <property type="evidence" value="ECO:0007669"/>
    <property type="project" value="InterPro"/>
</dbReference>
<keyword evidence="2" id="KW-0472">Membrane</keyword>
<proteinExistence type="predicted"/>
<feature type="disulfide bond" evidence="1">
    <location>
        <begin position="30"/>
        <end position="45"/>
    </location>
</feature>
<dbReference type="STRING" id="109280.ENSHCOP00000000159"/>
<dbReference type="InterPro" id="IPR052135">
    <property type="entry name" value="TNFRSF5"/>
</dbReference>
<feature type="transmembrane region" description="Helical" evidence="2">
    <location>
        <begin position="155"/>
        <end position="176"/>
    </location>
</feature>
<evidence type="ECO:0000256" key="1">
    <source>
        <dbReference type="PROSITE-ProRule" id="PRU00206"/>
    </source>
</evidence>
<keyword evidence="2" id="KW-0812">Transmembrane</keyword>
<organism evidence="4 5">
    <name type="scientific">Hippocampus comes</name>
    <name type="common">Tiger tail seahorse</name>
    <dbReference type="NCBI Taxonomy" id="109280"/>
    <lineage>
        <taxon>Eukaryota</taxon>
        <taxon>Metazoa</taxon>
        <taxon>Chordata</taxon>
        <taxon>Craniata</taxon>
        <taxon>Vertebrata</taxon>
        <taxon>Euteleostomi</taxon>
        <taxon>Actinopterygii</taxon>
        <taxon>Neopterygii</taxon>
        <taxon>Teleostei</taxon>
        <taxon>Neoteleostei</taxon>
        <taxon>Acanthomorphata</taxon>
        <taxon>Syngnathiaria</taxon>
        <taxon>Syngnathiformes</taxon>
        <taxon>Syngnathoidei</taxon>
        <taxon>Syngnathidae</taxon>
        <taxon>Hippocampus</taxon>
    </lineage>
</organism>
<evidence type="ECO:0000313" key="4">
    <source>
        <dbReference type="Ensembl" id="ENSHCOP00000000159.1"/>
    </source>
</evidence>
<dbReference type="PROSITE" id="PS50050">
    <property type="entry name" value="TNFR_NGFR_2"/>
    <property type="match status" value="1"/>
</dbReference>
<dbReference type="SMART" id="SM00208">
    <property type="entry name" value="TNFR"/>
    <property type="match status" value="3"/>
</dbReference>
<evidence type="ECO:0000259" key="3">
    <source>
        <dbReference type="PROSITE" id="PS50050"/>
    </source>
</evidence>
<keyword evidence="1" id="KW-1015">Disulfide bond</keyword>
<feature type="repeat" description="TNFR-Cys" evidence="1">
    <location>
        <begin position="29"/>
        <end position="70"/>
    </location>
</feature>
<accession>A0A3Q3D1L3</accession>
<reference evidence="4" key="1">
    <citation type="submission" date="2025-08" db="UniProtKB">
        <authorList>
            <consortium name="Ensembl"/>
        </authorList>
    </citation>
    <scope>IDENTIFICATION</scope>
</reference>
<dbReference type="OMA" id="DGRCCEL"/>
<keyword evidence="5" id="KW-1185">Reference proteome</keyword>
<sequence>MNGRCCKLCPPGQYLEGFCTKTTETVCRPCPDNFFSQQYNAFNKCMPCQSCQGAHKEYEEKCSSTTNAKCLCHPGFLCSDDACSQCVENMCDVGEKAVKTGPKQHKCQPCRDDEYLDVKMNICRPRLQCSKEGLVVQFPGNKTHNAVCRRHERHVYMILGIGCGVLVLLLVTLSLVTKKCRAGDSLSRRPVEEIGDGTDCNLNSKAP</sequence>
<dbReference type="AlphaFoldDB" id="A0A3Q3D1L3"/>
<keyword evidence="2" id="KW-1133">Transmembrane helix</keyword>
<reference evidence="4" key="2">
    <citation type="submission" date="2025-09" db="UniProtKB">
        <authorList>
            <consortium name="Ensembl"/>
        </authorList>
    </citation>
    <scope>IDENTIFICATION</scope>
</reference>
<comment type="caution">
    <text evidence="1">Lacks conserved residue(s) required for the propagation of feature annotation.</text>
</comment>
<dbReference type="Pfam" id="PF00020">
    <property type="entry name" value="TNFR_c6"/>
    <property type="match status" value="1"/>
</dbReference>
<dbReference type="InterPro" id="IPR008063">
    <property type="entry name" value="Fas_rcpt"/>
</dbReference>
<feature type="domain" description="TNFR-Cys" evidence="3">
    <location>
        <begin position="29"/>
        <end position="70"/>
    </location>
</feature>
<protein>
    <submittedName>
        <fullName evidence="4">TNF receptor superfamily member 9</fullName>
    </submittedName>
</protein>
<dbReference type="PANTHER" id="PTHR46875:SF1">
    <property type="entry name" value="TUMOR NECROSIS FACTOR RECEPTOR SUPERFAMILY MEMBER 5"/>
    <property type="match status" value="1"/>
</dbReference>
<dbReference type="GO" id="GO:0009897">
    <property type="term" value="C:external side of plasma membrane"/>
    <property type="evidence" value="ECO:0007669"/>
    <property type="project" value="TreeGrafter"/>
</dbReference>
<dbReference type="GO" id="GO:0035631">
    <property type="term" value="C:CD40 receptor complex"/>
    <property type="evidence" value="ECO:0007669"/>
    <property type="project" value="TreeGrafter"/>
</dbReference>
<dbReference type="PRINTS" id="PR01680">
    <property type="entry name" value="TNFACTORR6"/>
</dbReference>
<dbReference type="InterPro" id="IPR001368">
    <property type="entry name" value="TNFR/NGFR_Cys_rich_reg"/>
</dbReference>
<dbReference type="GO" id="GO:0006915">
    <property type="term" value="P:apoptotic process"/>
    <property type="evidence" value="ECO:0007669"/>
    <property type="project" value="InterPro"/>
</dbReference>
<dbReference type="GeneTree" id="ENSGT00950000183126"/>
<dbReference type="Proteomes" id="UP000264820">
    <property type="component" value="Unplaced"/>
</dbReference>
<dbReference type="Ensembl" id="ENSHCOT00000014244.1">
    <property type="protein sequence ID" value="ENSHCOP00000000159.1"/>
    <property type="gene ID" value="ENSHCOG00000000917.1"/>
</dbReference>
<name>A0A3Q3D1L3_HIPCM</name>
<evidence type="ECO:0000256" key="2">
    <source>
        <dbReference type="SAM" id="Phobius"/>
    </source>
</evidence>